<keyword evidence="3" id="KW-1185">Reference proteome</keyword>
<name>A0A2R5GWW7_9STRA</name>
<dbReference type="InterPro" id="IPR032675">
    <property type="entry name" value="LRR_dom_sf"/>
</dbReference>
<dbReference type="InterPro" id="IPR002110">
    <property type="entry name" value="Ankyrin_rpt"/>
</dbReference>
<dbReference type="PROSITE" id="PS50297">
    <property type="entry name" value="ANK_REP_REGION"/>
    <property type="match status" value="1"/>
</dbReference>
<dbReference type="Gene3D" id="3.80.10.10">
    <property type="entry name" value="Ribonuclease Inhibitor"/>
    <property type="match status" value="1"/>
</dbReference>
<gene>
    <name evidence="2" type="ORF">FCC1311_115492</name>
</gene>
<feature type="non-terminal residue" evidence="2">
    <location>
        <position position="136"/>
    </location>
</feature>
<evidence type="ECO:0000313" key="2">
    <source>
        <dbReference type="EMBL" id="GBG35326.1"/>
    </source>
</evidence>
<proteinExistence type="predicted"/>
<dbReference type="InterPro" id="IPR036770">
    <property type="entry name" value="Ankyrin_rpt-contain_sf"/>
</dbReference>
<comment type="caution">
    <text evidence="2">The sequence shown here is derived from an EMBL/GenBank/DDBJ whole genome shotgun (WGS) entry which is preliminary data.</text>
</comment>
<evidence type="ECO:0000313" key="3">
    <source>
        <dbReference type="Proteomes" id="UP000241890"/>
    </source>
</evidence>
<dbReference type="SUPFAM" id="SSF48403">
    <property type="entry name" value="Ankyrin repeat"/>
    <property type="match status" value="1"/>
</dbReference>
<reference evidence="2 3" key="1">
    <citation type="submission" date="2017-12" db="EMBL/GenBank/DDBJ databases">
        <title>Sequencing, de novo assembly and annotation of complete genome of a new Thraustochytrid species, strain FCC1311.</title>
        <authorList>
            <person name="Sedici K."/>
            <person name="Godart F."/>
            <person name="Aiese Cigliano R."/>
            <person name="Sanseverino W."/>
            <person name="Barakat M."/>
            <person name="Ortet P."/>
            <person name="Marechal E."/>
            <person name="Cagnac O."/>
            <person name="Amato A."/>
        </authorList>
    </citation>
    <scope>NUCLEOTIDE SEQUENCE [LARGE SCALE GENOMIC DNA]</scope>
</reference>
<sequence>MRDATECNPWRDFVRLGVSCYDERRFNDNDIGHEGATALANALVKNESLQSLDADYDNPAIKAALKRNRALYEQSQTPLMQACKNGDISEAETLVVNGTQIDARDTQGQTALFYACKAKDENNALIVAKLLFKHSV</sequence>
<protein>
    <submittedName>
        <fullName evidence="2">Ankyrin repeat domain-containing protein 46</fullName>
    </submittedName>
</protein>
<feature type="repeat" description="ANK" evidence="1">
    <location>
        <begin position="74"/>
        <end position="106"/>
    </location>
</feature>
<dbReference type="Gene3D" id="1.25.40.20">
    <property type="entry name" value="Ankyrin repeat-containing domain"/>
    <property type="match status" value="1"/>
</dbReference>
<accession>A0A2R5GWW7</accession>
<dbReference type="EMBL" id="BEYU01000742">
    <property type="protein sequence ID" value="GBG35326.1"/>
    <property type="molecule type" value="Genomic_DNA"/>
</dbReference>
<dbReference type="Pfam" id="PF12796">
    <property type="entry name" value="Ank_2"/>
    <property type="match status" value="1"/>
</dbReference>
<keyword evidence="1" id="KW-0040">ANK repeat</keyword>
<organism evidence="2 3">
    <name type="scientific">Hondaea fermentalgiana</name>
    <dbReference type="NCBI Taxonomy" id="2315210"/>
    <lineage>
        <taxon>Eukaryota</taxon>
        <taxon>Sar</taxon>
        <taxon>Stramenopiles</taxon>
        <taxon>Bigyra</taxon>
        <taxon>Labyrinthulomycetes</taxon>
        <taxon>Thraustochytrida</taxon>
        <taxon>Thraustochytriidae</taxon>
        <taxon>Hondaea</taxon>
    </lineage>
</organism>
<dbReference type="OrthoDB" id="341259at2759"/>
<dbReference type="InParanoid" id="A0A2R5GWW7"/>
<dbReference type="Proteomes" id="UP000241890">
    <property type="component" value="Unassembled WGS sequence"/>
</dbReference>
<dbReference type="AlphaFoldDB" id="A0A2R5GWW7"/>
<evidence type="ECO:0000256" key="1">
    <source>
        <dbReference type="PROSITE-ProRule" id="PRU00023"/>
    </source>
</evidence>
<dbReference type="PROSITE" id="PS50088">
    <property type="entry name" value="ANK_REPEAT"/>
    <property type="match status" value="1"/>
</dbReference>